<comment type="caution">
    <text evidence="1">The sequence shown here is derived from an EMBL/GenBank/DDBJ whole genome shotgun (WGS) entry which is preliminary data.</text>
</comment>
<gene>
    <name evidence="1" type="ORF">FCALED_LOCUS13725</name>
</gene>
<dbReference type="AlphaFoldDB" id="A0A9N9HUG5"/>
<dbReference type="Proteomes" id="UP000789570">
    <property type="component" value="Unassembled WGS sequence"/>
</dbReference>
<proteinExistence type="predicted"/>
<dbReference type="EMBL" id="CAJVPQ010008411">
    <property type="protein sequence ID" value="CAG8706561.1"/>
    <property type="molecule type" value="Genomic_DNA"/>
</dbReference>
<evidence type="ECO:0000313" key="1">
    <source>
        <dbReference type="EMBL" id="CAG8706561.1"/>
    </source>
</evidence>
<reference evidence="1" key="1">
    <citation type="submission" date="2021-06" db="EMBL/GenBank/DDBJ databases">
        <authorList>
            <person name="Kallberg Y."/>
            <person name="Tangrot J."/>
            <person name="Rosling A."/>
        </authorList>
    </citation>
    <scope>NUCLEOTIDE SEQUENCE</scope>
    <source>
        <strain evidence="1">UK204</strain>
    </source>
</reference>
<protein>
    <submittedName>
        <fullName evidence="1">9412_t:CDS:1</fullName>
    </submittedName>
</protein>
<evidence type="ECO:0000313" key="2">
    <source>
        <dbReference type="Proteomes" id="UP000789570"/>
    </source>
</evidence>
<organism evidence="1 2">
    <name type="scientific">Funneliformis caledonium</name>
    <dbReference type="NCBI Taxonomy" id="1117310"/>
    <lineage>
        <taxon>Eukaryota</taxon>
        <taxon>Fungi</taxon>
        <taxon>Fungi incertae sedis</taxon>
        <taxon>Mucoromycota</taxon>
        <taxon>Glomeromycotina</taxon>
        <taxon>Glomeromycetes</taxon>
        <taxon>Glomerales</taxon>
        <taxon>Glomeraceae</taxon>
        <taxon>Funneliformis</taxon>
    </lineage>
</organism>
<feature type="non-terminal residue" evidence="1">
    <location>
        <position position="1"/>
    </location>
</feature>
<accession>A0A9N9HUG5</accession>
<sequence length="75" mass="8855">IQNRFCIYWHEKVRWDDFPKHGTGVYIQVIWDLSSNQTTGKFALRCGQKRKDLIVLLIFQLHGCGQMNPKLHLVD</sequence>
<name>A0A9N9HUG5_9GLOM</name>
<keyword evidence="2" id="KW-1185">Reference proteome</keyword>